<protein>
    <submittedName>
        <fullName evidence="1">Major capsid protein E</fullName>
    </submittedName>
</protein>
<dbReference type="EMBL" id="RXWV01000023">
    <property type="protein sequence ID" value="RTX73774.1"/>
    <property type="molecule type" value="Genomic_DNA"/>
</dbReference>
<gene>
    <name evidence="1" type="ORF">CD117_04085</name>
</gene>
<dbReference type="AlphaFoldDB" id="A0AAJ4VIF3"/>
<dbReference type="Proteomes" id="UP000274792">
    <property type="component" value="Unassembled WGS sequence"/>
</dbReference>
<dbReference type="InterPro" id="IPR005564">
    <property type="entry name" value="Major_capsid_GpE"/>
</dbReference>
<sequence length="345" mass="37770">MVLITEHENLQTPTLQAFIENAPAQSSRRLSNAFPTEQVFDINVAYNVIDSTGIKAGSIIGFDAATPLRKKGDIQQVLAKLSKIAHAYHYTEEEMYRYKNSRNSAEQDALVQNALLSIADLSEGIEDTKELIRANMVYRGVFDYEDPKSEVKIQFDLDLPDEAKTTAGDFSRADVNPLEVLMNEVEKYKERNNGQAPAYVVMNSKTLAKIKRNPNVAADLYGSEAGNKIVRQSDLDTLFTDIGLPKVEIDDAQTIIEGITGDIVKKHLDDDVVVLHAANLGNTLSGPAADNNFANGKYVVSVVSQDPVGEKTIVGEVAMPVLKNIKGISIITANETSDEEEVPEG</sequence>
<dbReference type="InterPro" id="IPR053738">
    <property type="entry name" value="Lambda_capsid_assembly"/>
</dbReference>
<dbReference type="Gene3D" id="3.90.1690.10">
    <property type="entry name" value="phage-related protein like domain"/>
    <property type="match status" value="1"/>
</dbReference>
<reference evidence="1 2" key="1">
    <citation type="submission" date="2018-10" db="EMBL/GenBank/DDBJ databases">
        <title>A collection Staphylococci species genome sequencing.</title>
        <authorList>
            <person name="Cole K."/>
        </authorList>
    </citation>
    <scope>NUCLEOTIDE SEQUENCE [LARGE SCALE GENOMIC DNA]</scope>
    <source>
        <strain evidence="2">NCTC 12218</strain>
    </source>
</reference>
<evidence type="ECO:0000313" key="1">
    <source>
        <dbReference type="EMBL" id="RTX73774.1"/>
    </source>
</evidence>
<evidence type="ECO:0000313" key="2">
    <source>
        <dbReference type="Proteomes" id="UP000274792"/>
    </source>
</evidence>
<name>A0AAJ4VIF3_MAMSC</name>
<organism evidence="1 2">
    <name type="scientific">Mammaliicoccus sciuri</name>
    <name type="common">Staphylococcus sciuri</name>
    <dbReference type="NCBI Taxonomy" id="1296"/>
    <lineage>
        <taxon>Bacteria</taxon>
        <taxon>Bacillati</taxon>
        <taxon>Bacillota</taxon>
        <taxon>Bacilli</taxon>
        <taxon>Bacillales</taxon>
        <taxon>Staphylococcaceae</taxon>
        <taxon>Mammaliicoccus</taxon>
    </lineage>
</organism>
<proteinExistence type="predicted"/>
<comment type="caution">
    <text evidence="1">The sequence shown here is derived from an EMBL/GenBank/DDBJ whole genome shotgun (WGS) entry which is preliminary data.</text>
</comment>
<dbReference type="Pfam" id="PF03864">
    <property type="entry name" value="Phage_cap_E"/>
    <property type="match status" value="1"/>
</dbReference>
<accession>A0AAJ4VIF3</accession>
<dbReference type="RefSeq" id="WP_126476800.1">
    <property type="nucleotide sequence ID" value="NZ_JAFEPB010000011.1"/>
</dbReference>